<gene>
    <name evidence="1" type="ORF">A2642_02420</name>
</gene>
<name>A0A1F6V5P3_9BACT</name>
<organism evidence="1 2">
    <name type="scientific">Candidatus Nomurabacteria bacterium RIFCSPHIGHO2_01_FULL_39_10</name>
    <dbReference type="NCBI Taxonomy" id="1801733"/>
    <lineage>
        <taxon>Bacteria</taxon>
        <taxon>Candidatus Nomuraibacteriota</taxon>
    </lineage>
</organism>
<protein>
    <submittedName>
        <fullName evidence="1">Uncharacterized protein</fullName>
    </submittedName>
</protein>
<sequence>MPHLLCEAHHFTKPQSRGTNISIFRNSSPPLKRGDFLLKSYLNYREQSFFNALPKDAKTLYIHQSHRSPHDNTIQKIEQLYGKENILHTIAPSHSGQSFTDYYPEIEQQKADKLNNPLQKFLTEKTLDAIIYLCDFVCDGYQSPIFPEDVVTSYHISHAIHKAQQQQKPLIVGYRNNFCFTVNCPEREYITNPQEMKIPTNTIQI</sequence>
<dbReference type="Proteomes" id="UP000178700">
    <property type="component" value="Unassembled WGS sequence"/>
</dbReference>
<evidence type="ECO:0000313" key="2">
    <source>
        <dbReference type="Proteomes" id="UP000178700"/>
    </source>
</evidence>
<comment type="caution">
    <text evidence="1">The sequence shown here is derived from an EMBL/GenBank/DDBJ whole genome shotgun (WGS) entry which is preliminary data.</text>
</comment>
<evidence type="ECO:0000313" key="1">
    <source>
        <dbReference type="EMBL" id="OGI64935.1"/>
    </source>
</evidence>
<accession>A0A1F6V5P3</accession>
<proteinExistence type="predicted"/>
<dbReference type="EMBL" id="MFTJ01000033">
    <property type="protein sequence ID" value="OGI64935.1"/>
    <property type="molecule type" value="Genomic_DNA"/>
</dbReference>
<reference evidence="1 2" key="1">
    <citation type="journal article" date="2016" name="Nat. Commun.">
        <title>Thousands of microbial genomes shed light on interconnected biogeochemical processes in an aquifer system.</title>
        <authorList>
            <person name="Anantharaman K."/>
            <person name="Brown C.T."/>
            <person name="Hug L.A."/>
            <person name="Sharon I."/>
            <person name="Castelle C.J."/>
            <person name="Probst A.J."/>
            <person name="Thomas B.C."/>
            <person name="Singh A."/>
            <person name="Wilkins M.J."/>
            <person name="Karaoz U."/>
            <person name="Brodie E.L."/>
            <person name="Williams K.H."/>
            <person name="Hubbard S.S."/>
            <person name="Banfield J.F."/>
        </authorList>
    </citation>
    <scope>NUCLEOTIDE SEQUENCE [LARGE SCALE GENOMIC DNA]</scope>
</reference>
<dbReference type="AlphaFoldDB" id="A0A1F6V5P3"/>